<dbReference type="OrthoDB" id="2769798at2"/>
<sequence length="417" mass="45390">MSIDFNLSAEQIALRDGARAFANSVLKDVRKTIAQYSKPDERFYSTKPFFGQGVEAGFVKALLPKEVGGSDIATLDFALATEELAAVDVNVPTAMLGSGLCIKPVAMFGTEEQKKRFLTDFADDGTRLGALAFTEVTGGANFDSPDPRFGVNTFATLEDDEWVINGHKHYTTNGTGWDGNNCHLYAVVCRTDPSKNAEESLAVIMVPGATPGVRVTEILDTAGHRATISPRMAFENVRVPANNILGKPGDGIKIVSTNFAWTAALIGAACVGVMRAAYDHALQFAREDSRSGPHPIIEYPTVGYMLADIKMKIEACRYLTWKACHQYDQSKGAEHELAVMTKVFCSETCVNVVYDTMRLVGVDSYTDMHPLAELMNDAMCFPLYDGGNMGARRRNLHSIIKSPSYSSLTAPYATFNA</sequence>
<evidence type="ECO:0000256" key="4">
    <source>
        <dbReference type="ARBA" id="ARBA00022827"/>
    </source>
</evidence>
<proteinExistence type="inferred from homology"/>
<dbReference type="SUPFAM" id="SSF47203">
    <property type="entry name" value="Acyl-CoA dehydrogenase C-terminal domain-like"/>
    <property type="match status" value="1"/>
</dbReference>
<accession>A0A1X7NIM0</accession>
<comment type="similarity">
    <text evidence="2 5">Belongs to the acyl-CoA dehydrogenase family.</text>
</comment>
<name>A0A1X7NIM0_9HYPH</name>
<evidence type="ECO:0000313" key="10">
    <source>
        <dbReference type="Proteomes" id="UP000193083"/>
    </source>
</evidence>
<dbReference type="Proteomes" id="UP000193083">
    <property type="component" value="Unassembled WGS sequence"/>
</dbReference>
<dbReference type="CDD" id="cd00567">
    <property type="entry name" value="ACAD"/>
    <property type="match status" value="1"/>
</dbReference>
<dbReference type="InterPro" id="IPR009100">
    <property type="entry name" value="AcylCoA_DH/oxidase_NM_dom_sf"/>
</dbReference>
<dbReference type="InterPro" id="IPR037069">
    <property type="entry name" value="AcylCoA_DH/ox_N_sf"/>
</dbReference>
<feature type="domain" description="Acyl-CoA dehydrogenase/oxidase C-terminal" evidence="6">
    <location>
        <begin position="249"/>
        <end position="387"/>
    </location>
</feature>
<dbReference type="Gene3D" id="2.40.110.10">
    <property type="entry name" value="Butyryl-CoA Dehydrogenase, subunit A, domain 2"/>
    <property type="match status" value="1"/>
</dbReference>
<dbReference type="InterPro" id="IPR006091">
    <property type="entry name" value="Acyl-CoA_Oxase/DH_mid-dom"/>
</dbReference>
<evidence type="ECO:0000256" key="1">
    <source>
        <dbReference type="ARBA" id="ARBA00001974"/>
    </source>
</evidence>
<feature type="domain" description="Acyl-CoA dehydrogenase/oxidase N-terminal" evidence="8">
    <location>
        <begin position="8"/>
        <end position="122"/>
    </location>
</feature>
<dbReference type="Gene3D" id="1.10.540.10">
    <property type="entry name" value="Acyl-CoA dehydrogenase/oxidase, N-terminal domain"/>
    <property type="match status" value="1"/>
</dbReference>
<evidence type="ECO:0000259" key="7">
    <source>
        <dbReference type="Pfam" id="PF02770"/>
    </source>
</evidence>
<protein>
    <recommendedName>
        <fullName evidence="11">Acyl-CoA dehydrogenase</fullName>
    </recommendedName>
</protein>
<evidence type="ECO:0008006" key="11">
    <source>
        <dbReference type="Google" id="ProtNLM"/>
    </source>
</evidence>
<keyword evidence="10" id="KW-1185">Reference proteome</keyword>
<dbReference type="InterPro" id="IPR036250">
    <property type="entry name" value="AcylCo_DH-like_C"/>
</dbReference>
<feature type="domain" description="Acyl-CoA oxidase/dehydrogenase middle" evidence="7">
    <location>
        <begin position="130"/>
        <end position="237"/>
    </location>
</feature>
<dbReference type="InterPro" id="IPR013786">
    <property type="entry name" value="AcylCoA_DH/ox_N"/>
</dbReference>
<evidence type="ECO:0000256" key="3">
    <source>
        <dbReference type="ARBA" id="ARBA00022630"/>
    </source>
</evidence>
<evidence type="ECO:0000256" key="5">
    <source>
        <dbReference type="RuleBase" id="RU362125"/>
    </source>
</evidence>
<gene>
    <name evidence="9" type="ORF">SAMN02982922_1935</name>
</gene>
<organism evidence="9 10">
    <name type="scientific">Mesorhizobium australicum</name>
    <dbReference type="NCBI Taxonomy" id="536018"/>
    <lineage>
        <taxon>Bacteria</taxon>
        <taxon>Pseudomonadati</taxon>
        <taxon>Pseudomonadota</taxon>
        <taxon>Alphaproteobacteria</taxon>
        <taxon>Hyphomicrobiales</taxon>
        <taxon>Phyllobacteriaceae</taxon>
        <taxon>Mesorhizobium</taxon>
    </lineage>
</organism>
<dbReference type="RefSeq" id="WP_085463970.1">
    <property type="nucleotide sequence ID" value="NZ_FXBL01000004.1"/>
</dbReference>
<dbReference type="InterPro" id="IPR046373">
    <property type="entry name" value="Acyl-CoA_Oxase/DH_mid-dom_sf"/>
</dbReference>
<dbReference type="GO" id="GO:0050660">
    <property type="term" value="F:flavin adenine dinucleotide binding"/>
    <property type="evidence" value="ECO:0007669"/>
    <property type="project" value="InterPro"/>
</dbReference>
<evidence type="ECO:0000313" key="9">
    <source>
        <dbReference type="EMBL" id="SMH37666.1"/>
    </source>
</evidence>
<dbReference type="EMBL" id="FXBL01000004">
    <property type="protein sequence ID" value="SMH37666.1"/>
    <property type="molecule type" value="Genomic_DNA"/>
</dbReference>
<keyword evidence="3 5" id="KW-0285">Flavoprotein</keyword>
<dbReference type="Pfam" id="PF00441">
    <property type="entry name" value="Acyl-CoA_dh_1"/>
    <property type="match status" value="1"/>
</dbReference>
<dbReference type="Pfam" id="PF02770">
    <property type="entry name" value="Acyl-CoA_dh_M"/>
    <property type="match status" value="1"/>
</dbReference>
<dbReference type="InterPro" id="IPR009075">
    <property type="entry name" value="AcylCo_DH/oxidase_C"/>
</dbReference>
<evidence type="ECO:0000259" key="6">
    <source>
        <dbReference type="Pfam" id="PF00441"/>
    </source>
</evidence>
<evidence type="ECO:0000256" key="2">
    <source>
        <dbReference type="ARBA" id="ARBA00009347"/>
    </source>
</evidence>
<dbReference type="Pfam" id="PF02771">
    <property type="entry name" value="Acyl-CoA_dh_N"/>
    <property type="match status" value="1"/>
</dbReference>
<dbReference type="GO" id="GO:0003995">
    <property type="term" value="F:acyl-CoA dehydrogenase activity"/>
    <property type="evidence" value="ECO:0007669"/>
    <property type="project" value="TreeGrafter"/>
</dbReference>
<reference evidence="9 10" key="1">
    <citation type="submission" date="2017-04" db="EMBL/GenBank/DDBJ databases">
        <authorList>
            <person name="Afonso C.L."/>
            <person name="Miller P.J."/>
            <person name="Scott M.A."/>
            <person name="Spackman E."/>
            <person name="Goraichik I."/>
            <person name="Dimitrov K.M."/>
            <person name="Suarez D.L."/>
            <person name="Swayne D.E."/>
        </authorList>
    </citation>
    <scope>NUCLEOTIDE SEQUENCE [LARGE SCALE GENOMIC DNA]</scope>
    <source>
        <strain evidence="9 10">B5P</strain>
    </source>
</reference>
<dbReference type="PANTHER" id="PTHR43884">
    <property type="entry name" value="ACYL-COA DEHYDROGENASE"/>
    <property type="match status" value="1"/>
</dbReference>
<dbReference type="SUPFAM" id="SSF56645">
    <property type="entry name" value="Acyl-CoA dehydrogenase NM domain-like"/>
    <property type="match status" value="1"/>
</dbReference>
<dbReference type="GO" id="GO:0046359">
    <property type="term" value="P:butyrate catabolic process"/>
    <property type="evidence" value="ECO:0007669"/>
    <property type="project" value="TreeGrafter"/>
</dbReference>
<dbReference type="Gene3D" id="1.20.140.10">
    <property type="entry name" value="Butyryl-CoA Dehydrogenase, subunit A, domain 3"/>
    <property type="match status" value="1"/>
</dbReference>
<comment type="cofactor">
    <cofactor evidence="1 5">
        <name>FAD</name>
        <dbReference type="ChEBI" id="CHEBI:57692"/>
    </cofactor>
</comment>
<keyword evidence="5" id="KW-0560">Oxidoreductase</keyword>
<keyword evidence="4 5" id="KW-0274">FAD</keyword>
<dbReference type="GO" id="GO:0033539">
    <property type="term" value="P:fatty acid beta-oxidation using acyl-CoA dehydrogenase"/>
    <property type="evidence" value="ECO:0007669"/>
    <property type="project" value="TreeGrafter"/>
</dbReference>
<dbReference type="AlphaFoldDB" id="A0A1X7NIM0"/>
<dbReference type="PANTHER" id="PTHR43884:SF12">
    <property type="entry name" value="ISOVALERYL-COA DEHYDROGENASE, MITOCHONDRIAL-RELATED"/>
    <property type="match status" value="1"/>
</dbReference>
<evidence type="ECO:0000259" key="8">
    <source>
        <dbReference type="Pfam" id="PF02771"/>
    </source>
</evidence>